<comment type="caution">
    <text evidence="3">The sequence shown here is derived from an EMBL/GenBank/DDBJ whole genome shotgun (WGS) entry which is preliminary data.</text>
</comment>
<evidence type="ECO:0000259" key="2">
    <source>
        <dbReference type="Pfam" id="PF13883"/>
    </source>
</evidence>
<dbReference type="EMBL" id="CAUYUE010000011">
    <property type="protein sequence ID" value="CAK0784841.1"/>
    <property type="molecule type" value="Genomic_DNA"/>
</dbReference>
<keyword evidence="4" id="KW-1185">Reference proteome</keyword>
<dbReference type="SUPFAM" id="SSF50475">
    <property type="entry name" value="FMN-binding split barrel"/>
    <property type="match status" value="1"/>
</dbReference>
<organism evidence="3 4">
    <name type="scientific">Coccomyxa viridis</name>
    <dbReference type="NCBI Taxonomy" id="1274662"/>
    <lineage>
        <taxon>Eukaryota</taxon>
        <taxon>Viridiplantae</taxon>
        <taxon>Chlorophyta</taxon>
        <taxon>core chlorophytes</taxon>
        <taxon>Trebouxiophyceae</taxon>
        <taxon>Trebouxiophyceae incertae sedis</taxon>
        <taxon>Coccomyxaceae</taxon>
        <taxon>Coccomyxa</taxon>
    </lineage>
</organism>
<evidence type="ECO:0008006" key="5">
    <source>
        <dbReference type="Google" id="ProtNLM"/>
    </source>
</evidence>
<reference evidence="3 4" key="1">
    <citation type="submission" date="2023-10" db="EMBL/GenBank/DDBJ databases">
        <authorList>
            <person name="Maclean D."/>
            <person name="Macfadyen A."/>
        </authorList>
    </citation>
    <scope>NUCLEOTIDE SEQUENCE [LARGE SCALE GENOMIC DNA]</scope>
</reference>
<dbReference type="InterPro" id="IPR012349">
    <property type="entry name" value="Split_barrel_FMN-bd"/>
</dbReference>
<dbReference type="InterPro" id="IPR037119">
    <property type="entry name" value="Haem_oxidase_HugZ-like_sf"/>
</dbReference>
<gene>
    <name evidence="3" type="ORF">CVIRNUC_008046</name>
</gene>
<dbReference type="InterPro" id="IPR055343">
    <property type="entry name" value="CREG_beta-barrel"/>
</dbReference>
<protein>
    <recommendedName>
        <fullName evidence="5">Pyridoxamine 5'-phosphate oxidase</fullName>
    </recommendedName>
</protein>
<dbReference type="Pfam" id="PF13883">
    <property type="entry name" value="CREG_beta-barrel"/>
    <property type="match status" value="1"/>
</dbReference>
<dbReference type="PANTHER" id="PTHR13343:SF22">
    <property type="entry name" value="GLUTAMYL-TRNA REDUCTASE-BINDING PROTEIN, CHLOROPLASTIC"/>
    <property type="match status" value="1"/>
</dbReference>
<feature type="domain" description="DUF2470" evidence="1">
    <location>
        <begin position="161"/>
        <end position="237"/>
    </location>
</feature>
<dbReference type="PANTHER" id="PTHR13343">
    <property type="entry name" value="CREG1 PROTEIN"/>
    <property type="match status" value="1"/>
</dbReference>
<evidence type="ECO:0000259" key="1">
    <source>
        <dbReference type="Pfam" id="PF10615"/>
    </source>
</evidence>
<dbReference type="Gene3D" id="2.30.110.10">
    <property type="entry name" value="Electron Transport, Fmn-binding Protein, Chain A"/>
    <property type="match status" value="1"/>
</dbReference>
<proteinExistence type="predicted"/>
<sequence length="262" mass="28946">MNAEVARTIVDLMTHGALSTAGEDNIPLGTYASYVLDSQGQPILRLREEAVHTANLLRNPQCSLFIQPDDMPARILARATLIGRVERVEGADAEDAARRHAELHFGGVGVDAPQETDQYYRLLVDRCFYVGGMGSKCQAEDITSSDYMAADADPLRNYAAEVVAYQNRERTEDVLRIAAFALGVPLERLEGAQLLWLDRLGIYLFAATVGGPDAQVIRVTFAREVTDERDAQSTLTMLAQVAWERERNYIPIMSPVPDPLAH</sequence>
<dbReference type="GO" id="GO:0005737">
    <property type="term" value="C:cytoplasm"/>
    <property type="evidence" value="ECO:0007669"/>
    <property type="project" value="UniProtKB-ARBA"/>
</dbReference>
<feature type="domain" description="CREG-like beta-barrel" evidence="2">
    <location>
        <begin position="2"/>
        <end position="148"/>
    </location>
</feature>
<name>A0AAV1IDG8_9CHLO</name>
<dbReference type="InterPro" id="IPR019595">
    <property type="entry name" value="DUF2470"/>
</dbReference>
<evidence type="ECO:0000313" key="4">
    <source>
        <dbReference type="Proteomes" id="UP001314263"/>
    </source>
</evidence>
<dbReference type="Gene3D" id="3.20.180.10">
    <property type="entry name" value="PNP-oxidase-like"/>
    <property type="match status" value="1"/>
</dbReference>
<dbReference type="Pfam" id="PF10615">
    <property type="entry name" value="DUF2470"/>
    <property type="match status" value="1"/>
</dbReference>
<dbReference type="AlphaFoldDB" id="A0AAV1IDG8"/>
<accession>A0AAV1IDG8</accession>
<dbReference type="Proteomes" id="UP001314263">
    <property type="component" value="Unassembled WGS sequence"/>
</dbReference>
<evidence type="ECO:0000313" key="3">
    <source>
        <dbReference type="EMBL" id="CAK0784841.1"/>
    </source>
</evidence>